<gene>
    <name evidence="1" type="ORF">BDA96_10G214200</name>
</gene>
<evidence type="ECO:0000313" key="2">
    <source>
        <dbReference type="Proteomes" id="UP000807115"/>
    </source>
</evidence>
<name>A0A921Q322_SORBI</name>
<protein>
    <submittedName>
        <fullName evidence="1">Uncharacterized protein</fullName>
    </submittedName>
</protein>
<dbReference type="AlphaFoldDB" id="A0A921Q322"/>
<dbReference type="Proteomes" id="UP000807115">
    <property type="component" value="Chromosome 10"/>
</dbReference>
<sequence length="82" mass="9121">MARPPPLSQEPLSCPTSFPTVWSATSLGRAFLYSAELGRRGEAIGEVWSRVQEEERDAREGERRCTRRVVIVPSCEVATVVC</sequence>
<reference evidence="1" key="1">
    <citation type="journal article" date="2019" name="BMC Genomics">
        <title>A new reference genome for Sorghum bicolor reveals high levels of sequence similarity between sweet and grain genotypes: implications for the genetics of sugar metabolism.</title>
        <authorList>
            <person name="Cooper E.A."/>
            <person name="Brenton Z.W."/>
            <person name="Flinn B.S."/>
            <person name="Jenkins J."/>
            <person name="Shu S."/>
            <person name="Flowers D."/>
            <person name="Luo F."/>
            <person name="Wang Y."/>
            <person name="Xia P."/>
            <person name="Barry K."/>
            <person name="Daum C."/>
            <person name="Lipzen A."/>
            <person name="Yoshinaga Y."/>
            <person name="Schmutz J."/>
            <person name="Saski C."/>
            <person name="Vermerris W."/>
            <person name="Kresovich S."/>
        </authorList>
    </citation>
    <scope>NUCLEOTIDE SEQUENCE</scope>
</reference>
<dbReference type="EMBL" id="CM027689">
    <property type="protein sequence ID" value="KAG0514684.1"/>
    <property type="molecule type" value="Genomic_DNA"/>
</dbReference>
<organism evidence="1 2">
    <name type="scientific">Sorghum bicolor</name>
    <name type="common">Sorghum</name>
    <name type="synonym">Sorghum vulgare</name>
    <dbReference type="NCBI Taxonomy" id="4558"/>
    <lineage>
        <taxon>Eukaryota</taxon>
        <taxon>Viridiplantae</taxon>
        <taxon>Streptophyta</taxon>
        <taxon>Embryophyta</taxon>
        <taxon>Tracheophyta</taxon>
        <taxon>Spermatophyta</taxon>
        <taxon>Magnoliopsida</taxon>
        <taxon>Liliopsida</taxon>
        <taxon>Poales</taxon>
        <taxon>Poaceae</taxon>
        <taxon>PACMAD clade</taxon>
        <taxon>Panicoideae</taxon>
        <taxon>Andropogonodae</taxon>
        <taxon>Andropogoneae</taxon>
        <taxon>Sorghinae</taxon>
        <taxon>Sorghum</taxon>
    </lineage>
</organism>
<proteinExistence type="predicted"/>
<reference evidence="1" key="2">
    <citation type="submission" date="2020-10" db="EMBL/GenBank/DDBJ databases">
        <authorList>
            <person name="Cooper E.A."/>
            <person name="Brenton Z.W."/>
            <person name="Flinn B.S."/>
            <person name="Jenkins J."/>
            <person name="Shu S."/>
            <person name="Flowers D."/>
            <person name="Luo F."/>
            <person name="Wang Y."/>
            <person name="Xia P."/>
            <person name="Barry K."/>
            <person name="Daum C."/>
            <person name="Lipzen A."/>
            <person name="Yoshinaga Y."/>
            <person name="Schmutz J."/>
            <person name="Saski C."/>
            <person name="Vermerris W."/>
            <person name="Kresovich S."/>
        </authorList>
    </citation>
    <scope>NUCLEOTIDE SEQUENCE</scope>
</reference>
<comment type="caution">
    <text evidence="1">The sequence shown here is derived from an EMBL/GenBank/DDBJ whole genome shotgun (WGS) entry which is preliminary data.</text>
</comment>
<evidence type="ECO:0000313" key="1">
    <source>
        <dbReference type="EMBL" id="KAG0514684.1"/>
    </source>
</evidence>
<accession>A0A921Q322</accession>